<keyword evidence="4" id="KW-1185">Reference proteome</keyword>
<feature type="region of interest" description="Disordered" evidence="2">
    <location>
        <begin position="108"/>
        <end position="134"/>
    </location>
</feature>
<accession>A0AAV1RJY0</accession>
<dbReference type="PANTHER" id="PTHR12300:SF139">
    <property type="entry name" value="HVA22-LIKE PROTEIN E"/>
    <property type="match status" value="1"/>
</dbReference>
<evidence type="ECO:0000313" key="3">
    <source>
        <dbReference type="EMBL" id="CAK7336755.1"/>
    </source>
</evidence>
<comment type="subcellular location">
    <subcellularLocation>
        <location evidence="1">Membrane</location>
        <topology evidence="1">Multi-pass membrane protein</topology>
    </subcellularLocation>
</comment>
<gene>
    <name evidence="3" type="ORF">DCAF_LOCUS11775</name>
</gene>
<dbReference type="Proteomes" id="UP001314170">
    <property type="component" value="Unassembled WGS sequence"/>
</dbReference>
<proteinExistence type="inferred from homology"/>
<dbReference type="GO" id="GO:0016020">
    <property type="term" value="C:membrane"/>
    <property type="evidence" value="ECO:0007669"/>
    <property type="project" value="UniProtKB-SubCell"/>
</dbReference>
<dbReference type="InterPro" id="IPR004345">
    <property type="entry name" value="TB2_DP1_HVA22"/>
</dbReference>
<reference evidence="3 4" key="1">
    <citation type="submission" date="2024-01" db="EMBL/GenBank/DDBJ databases">
        <authorList>
            <person name="Waweru B."/>
        </authorList>
    </citation>
    <scope>NUCLEOTIDE SEQUENCE [LARGE SCALE GENOMIC DNA]</scope>
</reference>
<evidence type="ECO:0000313" key="4">
    <source>
        <dbReference type="Proteomes" id="UP001314170"/>
    </source>
</evidence>
<evidence type="ECO:0000256" key="1">
    <source>
        <dbReference type="RuleBase" id="RU362006"/>
    </source>
</evidence>
<feature type="transmembrane region" description="Helical" evidence="1">
    <location>
        <begin position="69"/>
        <end position="93"/>
    </location>
</feature>
<feature type="transmembrane region" description="Helical" evidence="1">
    <location>
        <begin position="44"/>
        <end position="63"/>
    </location>
</feature>
<organism evidence="3 4">
    <name type="scientific">Dovyalis caffra</name>
    <dbReference type="NCBI Taxonomy" id="77055"/>
    <lineage>
        <taxon>Eukaryota</taxon>
        <taxon>Viridiplantae</taxon>
        <taxon>Streptophyta</taxon>
        <taxon>Embryophyta</taxon>
        <taxon>Tracheophyta</taxon>
        <taxon>Spermatophyta</taxon>
        <taxon>Magnoliopsida</taxon>
        <taxon>eudicotyledons</taxon>
        <taxon>Gunneridae</taxon>
        <taxon>Pentapetalae</taxon>
        <taxon>rosids</taxon>
        <taxon>fabids</taxon>
        <taxon>Malpighiales</taxon>
        <taxon>Salicaceae</taxon>
        <taxon>Flacourtieae</taxon>
        <taxon>Dovyalis</taxon>
    </lineage>
</organism>
<feature type="transmembrane region" description="Helical" evidence="1">
    <location>
        <begin position="12"/>
        <end position="32"/>
    </location>
</feature>
<comment type="caution">
    <text evidence="3">The sequence shown here is derived from an EMBL/GenBank/DDBJ whole genome shotgun (WGS) entry which is preliminary data.</text>
</comment>
<keyword evidence="1" id="KW-0472">Membrane</keyword>
<comment type="similarity">
    <text evidence="1">Belongs to the DP1 family.</text>
</comment>
<sequence length="242" mass="27291">MGRLWTFLTHVHTLSGPVVMLLYPLYASVVAIESPSREDDEQWLAYWILYSFLTLAEMLLQSILQWIPIWYSLKLALAAWLVLPQFNGAAFIYERFVREHIRKYIGENDHHPHHKSPDGSGSGSGSGRGGGKGKSKFVHFISSNKLPIIKGILEREMYTILVYTSSAVDAYHSNFSKTKHAILLLCSVDNKLEKQSDVISKKAYSASNFKNAPLPRNYASFRFLISPLDNVPSTGRIMKGKA</sequence>
<dbReference type="EMBL" id="CAWUPB010001009">
    <property type="protein sequence ID" value="CAK7336755.1"/>
    <property type="molecule type" value="Genomic_DNA"/>
</dbReference>
<keyword evidence="1" id="KW-1133">Transmembrane helix</keyword>
<dbReference type="AlphaFoldDB" id="A0AAV1RJY0"/>
<feature type="compositionally biased region" description="Gly residues" evidence="2">
    <location>
        <begin position="120"/>
        <end position="130"/>
    </location>
</feature>
<protein>
    <recommendedName>
        <fullName evidence="1">HVA22-like protein</fullName>
    </recommendedName>
</protein>
<dbReference type="PANTHER" id="PTHR12300">
    <property type="entry name" value="HVA22-LIKE PROTEINS"/>
    <property type="match status" value="1"/>
</dbReference>
<evidence type="ECO:0000256" key="2">
    <source>
        <dbReference type="SAM" id="MobiDB-lite"/>
    </source>
</evidence>
<dbReference type="Pfam" id="PF03134">
    <property type="entry name" value="TB2_DP1_HVA22"/>
    <property type="match status" value="1"/>
</dbReference>
<name>A0AAV1RJY0_9ROSI</name>
<keyword evidence="1" id="KW-0812">Transmembrane</keyword>